<feature type="compositionally biased region" description="Basic and acidic residues" evidence="1">
    <location>
        <begin position="55"/>
        <end position="71"/>
    </location>
</feature>
<feature type="region of interest" description="Disordered" evidence="1">
    <location>
        <begin position="1"/>
        <end position="71"/>
    </location>
</feature>
<reference evidence="3" key="1">
    <citation type="submission" date="2025-08" db="UniProtKB">
        <authorList>
            <consortium name="RefSeq"/>
        </authorList>
    </citation>
    <scope>IDENTIFICATION</scope>
</reference>
<dbReference type="KEGG" id="peu:105121649"/>
<evidence type="ECO:0000313" key="3">
    <source>
        <dbReference type="RefSeq" id="XP_011018683.1"/>
    </source>
</evidence>
<keyword evidence="2" id="KW-1185">Reference proteome</keyword>
<dbReference type="RefSeq" id="XP_011018683.1">
    <property type="nucleotide sequence ID" value="XM_011020381.1"/>
</dbReference>
<feature type="compositionally biased region" description="Basic and acidic residues" evidence="1">
    <location>
        <begin position="1"/>
        <end position="10"/>
    </location>
</feature>
<feature type="compositionally biased region" description="Polar residues" evidence="1">
    <location>
        <begin position="11"/>
        <end position="25"/>
    </location>
</feature>
<proteinExistence type="predicted"/>
<name>A0AAJ6XH15_POPEU</name>
<dbReference type="AlphaFoldDB" id="A0AAJ6XH15"/>
<evidence type="ECO:0000313" key="2">
    <source>
        <dbReference type="Proteomes" id="UP000694918"/>
    </source>
</evidence>
<protein>
    <submittedName>
        <fullName evidence="3">Uncharacterized protein LOC105121649 isoform X1</fullName>
    </submittedName>
</protein>
<evidence type="ECO:0000256" key="1">
    <source>
        <dbReference type="SAM" id="MobiDB-lite"/>
    </source>
</evidence>
<organism evidence="2 3">
    <name type="scientific">Populus euphratica</name>
    <name type="common">Euphrates poplar</name>
    <dbReference type="NCBI Taxonomy" id="75702"/>
    <lineage>
        <taxon>Eukaryota</taxon>
        <taxon>Viridiplantae</taxon>
        <taxon>Streptophyta</taxon>
        <taxon>Embryophyta</taxon>
        <taxon>Tracheophyta</taxon>
        <taxon>Spermatophyta</taxon>
        <taxon>Magnoliopsida</taxon>
        <taxon>eudicotyledons</taxon>
        <taxon>Gunneridae</taxon>
        <taxon>Pentapetalae</taxon>
        <taxon>rosids</taxon>
        <taxon>fabids</taxon>
        <taxon>Malpighiales</taxon>
        <taxon>Salicaceae</taxon>
        <taxon>Saliceae</taxon>
        <taxon>Populus</taxon>
    </lineage>
</organism>
<dbReference type="Proteomes" id="UP000694918">
    <property type="component" value="Unplaced"/>
</dbReference>
<sequence>MAGNLGKEEPSSVQDLQDPSISTHAYTFKHAGSGHKRRRGSVQPSSSRAGKKSKRDIDRDHREKKKEEVEKLKAKAEELVKSNIHLEGQAFQLRMDLKETREENINLKIVQKSQSDSILELGKTMLERDRVLNALKEEHAQEMLERDRELNALKEEHERQMWVCTSRHIDMGDWHENAGEMNNPMETPATAQAITNFFNFDYAFQINGLTRQDM</sequence>
<dbReference type="GeneID" id="105121649"/>
<gene>
    <name evidence="3" type="primary">LOC105121649</name>
</gene>
<accession>A0AAJ6XH15</accession>